<evidence type="ECO:0000256" key="1">
    <source>
        <dbReference type="SAM" id="MobiDB-lite"/>
    </source>
</evidence>
<dbReference type="GO" id="GO:0005741">
    <property type="term" value="C:mitochondrial outer membrane"/>
    <property type="evidence" value="ECO:0007669"/>
    <property type="project" value="InterPro"/>
</dbReference>
<feature type="transmembrane region" description="Helical" evidence="2">
    <location>
        <begin position="112"/>
        <end position="130"/>
    </location>
</feature>
<dbReference type="GeneID" id="63836680"/>
<evidence type="ECO:0000313" key="4">
    <source>
        <dbReference type="Proteomes" id="UP000803844"/>
    </source>
</evidence>
<dbReference type="EMBL" id="MU032346">
    <property type="protein sequence ID" value="KAF3767939.1"/>
    <property type="molecule type" value="Genomic_DNA"/>
</dbReference>
<dbReference type="OrthoDB" id="20198at2759"/>
<feature type="transmembrane region" description="Helical" evidence="2">
    <location>
        <begin position="150"/>
        <end position="170"/>
    </location>
</feature>
<keyword evidence="2" id="KW-1133">Transmembrane helix</keyword>
<evidence type="ECO:0000313" key="3">
    <source>
        <dbReference type="EMBL" id="KAF3767939.1"/>
    </source>
</evidence>
<dbReference type="RefSeq" id="XP_040778900.1">
    <property type="nucleotide sequence ID" value="XM_040919551.1"/>
</dbReference>
<dbReference type="InterPro" id="IPR039454">
    <property type="entry name" value="OM14"/>
</dbReference>
<protein>
    <recommendedName>
        <fullName evidence="5">Mitochondrial outer membrane protein OM14 C-terminal domain-containing protein</fullName>
    </recommendedName>
</protein>
<organism evidence="3 4">
    <name type="scientific">Cryphonectria parasitica (strain ATCC 38755 / EP155)</name>
    <dbReference type="NCBI Taxonomy" id="660469"/>
    <lineage>
        <taxon>Eukaryota</taxon>
        <taxon>Fungi</taxon>
        <taxon>Dikarya</taxon>
        <taxon>Ascomycota</taxon>
        <taxon>Pezizomycotina</taxon>
        <taxon>Sordariomycetes</taxon>
        <taxon>Sordariomycetidae</taxon>
        <taxon>Diaporthales</taxon>
        <taxon>Cryphonectriaceae</taxon>
        <taxon>Cryphonectria-Endothia species complex</taxon>
        <taxon>Cryphonectria</taxon>
    </lineage>
</organism>
<keyword evidence="4" id="KW-1185">Reference proteome</keyword>
<accession>A0A9P4Y7M8</accession>
<dbReference type="GO" id="GO:1990593">
    <property type="term" value="F:nascent polypeptide-associated complex binding"/>
    <property type="evidence" value="ECO:0007669"/>
    <property type="project" value="InterPro"/>
</dbReference>
<sequence length="177" mass="19113">MASYADIAAKNSYQTPEEAAAPQQPEIIPNESAHMSTGSLIDVDSQSVRTVPSDFMEQEVQTTTQQERIEREAEAAELREKAAVKKEKAKNKAHKADHWLINKIASLSDNEATALVYLNLSAVVGISAFLGLKGWRLHERGALSWKTAGVGAAVLGAVGVVEGVFSRYFAKARGTSK</sequence>
<feature type="compositionally biased region" description="Polar residues" evidence="1">
    <location>
        <begin position="33"/>
        <end position="43"/>
    </location>
</feature>
<keyword evidence="2" id="KW-0812">Transmembrane</keyword>
<evidence type="ECO:0008006" key="5">
    <source>
        <dbReference type="Google" id="ProtNLM"/>
    </source>
</evidence>
<gene>
    <name evidence="3" type="ORF">M406DRAFT_321783</name>
</gene>
<dbReference type="PANTHER" id="PTHR38402:SF1">
    <property type="entry name" value="MITOCHONDRIAL OUTER MEMBRANE PROTEIN OM14"/>
    <property type="match status" value="1"/>
</dbReference>
<proteinExistence type="predicted"/>
<feature type="region of interest" description="Disordered" evidence="1">
    <location>
        <begin position="1"/>
        <end position="43"/>
    </location>
</feature>
<dbReference type="Proteomes" id="UP000803844">
    <property type="component" value="Unassembled WGS sequence"/>
</dbReference>
<dbReference type="PANTHER" id="PTHR38402">
    <property type="entry name" value="MITOCHONDRIAL OUTER MEMBRANE PROTEIN OM14"/>
    <property type="match status" value="1"/>
</dbReference>
<name>A0A9P4Y7M8_CRYP1</name>
<reference evidence="3" key="1">
    <citation type="journal article" date="2020" name="Phytopathology">
        <title>Genome sequence of the chestnut blight fungus Cryphonectria parasitica EP155: A fundamental resource for an archetypical invasive plant pathogen.</title>
        <authorList>
            <person name="Crouch J.A."/>
            <person name="Dawe A."/>
            <person name="Aerts A."/>
            <person name="Barry K."/>
            <person name="Churchill A.C.L."/>
            <person name="Grimwood J."/>
            <person name="Hillman B."/>
            <person name="Milgroom M.G."/>
            <person name="Pangilinan J."/>
            <person name="Smith M."/>
            <person name="Salamov A."/>
            <person name="Schmutz J."/>
            <person name="Yadav J."/>
            <person name="Grigoriev I.V."/>
            <person name="Nuss D."/>
        </authorList>
    </citation>
    <scope>NUCLEOTIDE SEQUENCE</scope>
    <source>
        <strain evidence="3">EP155</strain>
    </source>
</reference>
<dbReference type="AlphaFoldDB" id="A0A9P4Y7M8"/>
<evidence type="ECO:0000256" key="2">
    <source>
        <dbReference type="SAM" id="Phobius"/>
    </source>
</evidence>
<comment type="caution">
    <text evidence="3">The sequence shown here is derived from an EMBL/GenBank/DDBJ whole genome shotgun (WGS) entry which is preliminary data.</text>
</comment>
<dbReference type="GO" id="GO:0006626">
    <property type="term" value="P:protein targeting to mitochondrion"/>
    <property type="evidence" value="ECO:0007669"/>
    <property type="project" value="TreeGrafter"/>
</dbReference>
<keyword evidence="2" id="KW-0472">Membrane</keyword>